<dbReference type="InterPro" id="IPR013324">
    <property type="entry name" value="RNA_pol_sigma_r3/r4-like"/>
</dbReference>
<evidence type="ECO:0000313" key="8">
    <source>
        <dbReference type="EMBL" id="RZQ65101.1"/>
    </source>
</evidence>
<dbReference type="Pfam" id="PF08281">
    <property type="entry name" value="Sigma70_r4_2"/>
    <property type="match status" value="1"/>
</dbReference>
<name>A0A4Q7JBB1_9PSEU</name>
<dbReference type="InterPro" id="IPR013325">
    <property type="entry name" value="RNA_pol_sigma_r2"/>
</dbReference>
<evidence type="ECO:0000259" key="7">
    <source>
        <dbReference type="Pfam" id="PF20239"/>
    </source>
</evidence>
<keyword evidence="4" id="KW-0804">Transcription</keyword>
<reference evidence="8 9" key="1">
    <citation type="submission" date="2019-02" db="EMBL/GenBank/DDBJ databases">
        <title>Draft genome sequence of Amycolatopsis sp. 8-3EHSu isolated from roots of Suaeda maritima.</title>
        <authorList>
            <person name="Duangmal K."/>
            <person name="Chantavorakit T."/>
        </authorList>
    </citation>
    <scope>NUCLEOTIDE SEQUENCE [LARGE SCALE GENOMIC DNA]</scope>
    <source>
        <strain evidence="8 9">8-3EHSu</strain>
    </source>
</reference>
<dbReference type="RefSeq" id="WP_130473888.1">
    <property type="nucleotide sequence ID" value="NZ_SFCC01000002.1"/>
</dbReference>
<dbReference type="GO" id="GO:0016987">
    <property type="term" value="F:sigma factor activity"/>
    <property type="evidence" value="ECO:0007669"/>
    <property type="project" value="UniProtKB-KW"/>
</dbReference>
<dbReference type="PANTHER" id="PTHR47756:SF2">
    <property type="entry name" value="BLL6612 PROTEIN"/>
    <property type="match status" value="1"/>
</dbReference>
<dbReference type="InterPro" id="IPR036388">
    <property type="entry name" value="WH-like_DNA-bd_sf"/>
</dbReference>
<dbReference type="Pfam" id="PF04542">
    <property type="entry name" value="Sigma70_r2"/>
    <property type="match status" value="1"/>
</dbReference>
<evidence type="ECO:0000313" key="9">
    <source>
        <dbReference type="Proteomes" id="UP000292003"/>
    </source>
</evidence>
<dbReference type="SUPFAM" id="SSF88946">
    <property type="entry name" value="Sigma2 domain of RNA polymerase sigma factors"/>
    <property type="match status" value="1"/>
</dbReference>
<dbReference type="InterPro" id="IPR013249">
    <property type="entry name" value="RNA_pol_sigma70_r4_t2"/>
</dbReference>
<dbReference type="Gene3D" id="1.10.10.10">
    <property type="entry name" value="Winged helix-like DNA-binding domain superfamily/Winged helix DNA-binding domain"/>
    <property type="match status" value="1"/>
</dbReference>
<gene>
    <name evidence="8" type="ORF">EWH70_04170</name>
</gene>
<feature type="domain" description="RNA polymerase sigma-70 region 2" evidence="5">
    <location>
        <begin position="12"/>
        <end position="80"/>
    </location>
</feature>
<dbReference type="AlphaFoldDB" id="A0A4Q7JBB1"/>
<evidence type="ECO:0000259" key="5">
    <source>
        <dbReference type="Pfam" id="PF04542"/>
    </source>
</evidence>
<evidence type="ECO:0000256" key="4">
    <source>
        <dbReference type="ARBA" id="ARBA00023163"/>
    </source>
</evidence>
<evidence type="ECO:0000256" key="1">
    <source>
        <dbReference type="ARBA" id="ARBA00010641"/>
    </source>
</evidence>
<accession>A0A4Q7JBB1</accession>
<comment type="caution">
    <text evidence="8">The sequence shown here is derived from an EMBL/GenBank/DDBJ whole genome shotgun (WGS) entry which is preliminary data.</text>
</comment>
<dbReference type="OrthoDB" id="9780299at2"/>
<dbReference type="Proteomes" id="UP000292003">
    <property type="component" value="Unassembled WGS sequence"/>
</dbReference>
<organism evidence="8 9">
    <name type="scientific">Amycolatopsis suaedae</name>
    <dbReference type="NCBI Taxonomy" id="2510978"/>
    <lineage>
        <taxon>Bacteria</taxon>
        <taxon>Bacillati</taxon>
        <taxon>Actinomycetota</taxon>
        <taxon>Actinomycetes</taxon>
        <taxon>Pseudonocardiales</taxon>
        <taxon>Pseudonocardiaceae</taxon>
        <taxon>Amycolatopsis</taxon>
    </lineage>
</organism>
<proteinExistence type="inferred from homology"/>
<sequence length="409" mass="44519">MSAEPGELVAHLFRHSAGRITATLARFLGPERLDLAEEAVADAVEQALRTWPHAGVPDNPRGWLFRAARNRAVDLLRRENTLRGKLPMLAELDVTTDRQGTDDELALMLLCCHPELSMSSQVALTLRTVGGLGIGEIAAALLAKPAAVARRLTRARGWLAASGQAFELPSPTELESRVDSVLAVLYLLFTEGYDASSGEAAVRGELCGEAIRLGRLLLTDRRTDTPRARALVALMLLQASRLPARTDSSGDLLLLDEQDRTRWDRAMIGEGTRLFAAACTGPELSAYHVEAAIALCHAAAEQPEDTDWARIVALYDQLIELHPSPVARLNRAIAVSMVDGPAAGIAELEKLTGHPRLAGYVLLPAALGALWLRADEPRKAAECYRRALELPCSEPQRRFIERRLEFTSG</sequence>
<keyword evidence="9" id="KW-1185">Reference proteome</keyword>
<evidence type="ECO:0000256" key="3">
    <source>
        <dbReference type="ARBA" id="ARBA00023082"/>
    </source>
</evidence>
<comment type="similarity">
    <text evidence="1">Belongs to the sigma-70 factor family. ECF subfamily.</text>
</comment>
<dbReference type="PANTHER" id="PTHR47756">
    <property type="entry name" value="BLL6612 PROTEIN-RELATED"/>
    <property type="match status" value="1"/>
</dbReference>
<dbReference type="InterPro" id="IPR007627">
    <property type="entry name" value="RNA_pol_sigma70_r2"/>
</dbReference>
<dbReference type="Pfam" id="PF20239">
    <property type="entry name" value="DUF6596"/>
    <property type="match status" value="1"/>
</dbReference>
<dbReference type="InterPro" id="IPR046531">
    <property type="entry name" value="DUF6596"/>
</dbReference>
<feature type="domain" description="RNA polymerase sigma factor 70 region 4 type 2" evidence="6">
    <location>
        <begin position="108"/>
        <end position="157"/>
    </location>
</feature>
<feature type="domain" description="DUF6596" evidence="7">
    <location>
        <begin position="177"/>
        <end position="278"/>
    </location>
</feature>
<dbReference type="GO" id="GO:0003677">
    <property type="term" value="F:DNA binding"/>
    <property type="evidence" value="ECO:0007669"/>
    <property type="project" value="InterPro"/>
</dbReference>
<evidence type="ECO:0000259" key="6">
    <source>
        <dbReference type="Pfam" id="PF08281"/>
    </source>
</evidence>
<evidence type="ECO:0000256" key="2">
    <source>
        <dbReference type="ARBA" id="ARBA00023015"/>
    </source>
</evidence>
<dbReference type="Gene3D" id="1.10.1740.10">
    <property type="match status" value="1"/>
</dbReference>
<dbReference type="EMBL" id="SFCC01000002">
    <property type="protein sequence ID" value="RZQ65101.1"/>
    <property type="molecule type" value="Genomic_DNA"/>
</dbReference>
<keyword evidence="2" id="KW-0805">Transcription regulation</keyword>
<dbReference type="SUPFAM" id="SSF88659">
    <property type="entry name" value="Sigma3 and sigma4 domains of RNA polymerase sigma factors"/>
    <property type="match status" value="1"/>
</dbReference>
<protein>
    <submittedName>
        <fullName evidence="8">RNA polymerase subunit sigma-70</fullName>
    </submittedName>
</protein>
<keyword evidence="3" id="KW-0731">Sigma factor</keyword>
<dbReference type="GO" id="GO:0006352">
    <property type="term" value="P:DNA-templated transcription initiation"/>
    <property type="evidence" value="ECO:0007669"/>
    <property type="project" value="InterPro"/>
</dbReference>